<evidence type="ECO:0000313" key="1">
    <source>
        <dbReference type="EMBL" id="BBU47641.1"/>
    </source>
</evidence>
<organism evidence="1 2">
    <name type="scientific">Mycoplasmopsis felis</name>
    <dbReference type="NCBI Taxonomy" id="33923"/>
    <lineage>
        <taxon>Bacteria</taxon>
        <taxon>Bacillati</taxon>
        <taxon>Mycoplasmatota</taxon>
        <taxon>Mycoplasmoidales</taxon>
        <taxon>Metamycoplasmataceae</taxon>
        <taxon>Mycoplasmopsis</taxon>
    </lineage>
</organism>
<sequence>MEIEKDIYAKGLDSIITMSALTASSNYNIWTKNENNLYELSKKVVHDY</sequence>
<gene>
    <name evidence="1" type="ORF">JPM2_3340</name>
</gene>
<name>A0A809RUD4_9BACT</name>
<dbReference type="Proteomes" id="UP000464317">
    <property type="component" value="Chromosome"/>
</dbReference>
<dbReference type="EMBL" id="AP022325">
    <property type="protein sequence ID" value="BBU47641.1"/>
    <property type="molecule type" value="Genomic_DNA"/>
</dbReference>
<dbReference type="RefSeq" id="WP_233091049.1">
    <property type="nucleotide sequence ID" value="NZ_AP022325.1"/>
</dbReference>
<keyword evidence="2" id="KW-1185">Reference proteome</keyword>
<evidence type="ECO:0000313" key="2">
    <source>
        <dbReference type="Proteomes" id="UP000464317"/>
    </source>
</evidence>
<protein>
    <submittedName>
        <fullName evidence="1">Uncharacterized protein</fullName>
    </submittedName>
</protein>
<dbReference type="AlphaFoldDB" id="A0A809RUD4"/>
<accession>A0A809RUD4</accession>
<dbReference type="KEGG" id="mfel:JPM2_3340"/>
<proteinExistence type="predicted"/>
<reference evidence="1 2" key="1">
    <citation type="submission" date="2020-01" db="EMBL/GenBank/DDBJ databases">
        <title>Complete genome sequence of Mycoplasma felis strain Myco-2.</title>
        <authorList>
            <person name="Kinoshita Y."/>
            <person name="Niwa H."/>
            <person name="Uchida-Fujii E."/>
            <person name="Nukada T."/>
        </authorList>
    </citation>
    <scope>NUCLEOTIDE SEQUENCE [LARGE SCALE GENOMIC DNA]</scope>
    <source>
        <strain evidence="1 2">Myco-2</strain>
    </source>
</reference>